<feature type="repeat" description="TPR" evidence="3">
    <location>
        <begin position="524"/>
        <end position="557"/>
    </location>
</feature>
<evidence type="ECO:0000256" key="3">
    <source>
        <dbReference type="PROSITE-ProRule" id="PRU00339"/>
    </source>
</evidence>
<accession>A0A8J6NVV3</accession>
<evidence type="ECO:0000259" key="5">
    <source>
        <dbReference type="Pfam" id="PF13231"/>
    </source>
</evidence>
<protein>
    <submittedName>
        <fullName evidence="6">Tetratricopeptide repeat protein</fullName>
    </submittedName>
</protein>
<dbReference type="SUPFAM" id="SSF48452">
    <property type="entry name" value="TPR-like"/>
    <property type="match status" value="1"/>
</dbReference>
<keyword evidence="1" id="KW-0677">Repeat</keyword>
<sequence length="609" mass="69018">MNRINNRNIWVCLLLVVATLAVYWQVQIFDFVNFDDNTYVYDNSHIQNGLTFENITWAFTATHASNWHPLTWLSHMLDCQLYGMNSGRHHLTNLLFHLANTLLLFFVLTKMTGSLWRSAFVAALFALHPLHVESVAWVSERKDVLSAFFWMLTIYSYIRYVEHPAVNRYLLVVLCFTLGLMSKPMLVTLPFVLLLLDIWPLNRFGLDQSDWSNNAQQRSTALGLVWEKIPLFVLAAMSSTVTFYAQKQAQAIVPLEAIPFKVRTANALVSYTNYIAKMIWPSTLAARYPHPGMHSGFKIAGACLLLAAVSCGVIRVIKHRPYFTVGWLWYLGTLVPVIGLVQVGGQAMADRYTYVPHIGLFIIIAWGAPELAAQWRHRKILLAALAIALLSTLMAVTWKQTGYWKNSITLFEHTLAITSKNWLAHNNLGAALSAQGRIDEAMDHFLEALRIKPDYVDAHNNLGKAFYKKGHTEEAISHYLQALRIKPNNVVANYNLGNAFYRQGRAEEAIDHYLQALRIDSDNADLHINLGAALTKQGRTDEAIKHYLEALRIQPDHVDAQYNLGAAFFAKGDIKGAIDHFRKVLKINPDDLNAKNNLKKLLLIQQQKP</sequence>
<evidence type="ECO:0000256" key="1">
    <source>
        <dbReference type="ARBA" id="ARBA00022737"/>
    </source>
</evidence>
<dbReference type="Gene3D" id="1.25.40.10">
    <property type="entry name" value="Tetratricopeptide repeat domain"/>
    <property type="match status" value="2"/>
</dbReference>
<feature type="repeat" description="TPR" evidence="3">
    <location>
        <begin position="558"/>
        <end position="591"/>
    </location>
</feature>
<dbReference type="PROSITE" id="PS50005">
    <property type="entry name" value="TPR"/>
    <property type="match status" value="5"/>
</dbReference>
<name>A0A8J6NVV3_9BACT</name>
<feature type="domain" description="Glycosyltransferase RgtA/B/C/D-like" evidence="5">
    <location>
        <begin position="85"/>
        <end position="195"/>
    </location>
</feature>
<dbReference type="InterPro" id="IPR038731">
    <property type="entry name" value="RgtA/B/C-like"/>
</dbReference>
<dbReference type="InterPro" id="IPR011990">
    <property type="entry name" value="TPR-like_helical_dom_sf"/>
</dbReference>
<feature type="transmembrane region" description="Helical" evidence="4">
    <location>
        <begin position="169"/>
        <end position="196"/>
    </location>
</feature>
<gene>
    <name evidence="6" type="ORF">H8D96_02480</name>
</gene>
<feature type="transmembrane region" description="Helical" evidence="4">
    <location>
        <begin position="328"/>
        <end position="348"/>
    </location>
</feature>
<feature type="transmembrane region" description="Helical" evidence="4">
    <location>
        <begin position="115"/>
        <end position="132"/>
    </location>
</feature>
<dbReference type="SMART" id="SM00028">
    <property type="entry name" value="TPR"/>
    <property type="match status" value="5"/>
</dbReference>
<feature type="repeat" description="TPR" evidence="3">
    <location>
        <begin position="422"/>
        <end position="455"/>
    </location>
</feature>
<dbReference type="EMBL" id="JACNIG010000079">
    <property type="protein sequence ID" value="MBC8430764.1"/>
    <property type="molecule type" value="Genomic_DNA"/>
</dbReference>
<keyword evidence="4" id="KW-0472">Membrane</keyword>
<dbReference type="Pfam" id="PF13231">
    <property type="entry name" value="PMT_2"/>
    <property type="match status" value="1"/>
</dbReference>
<dbReference type="PROSITE" id="PS50293">
    <property type="entry name" value="TPR_REGION"/>
    <property type="match status" value="5"/>
</dbReference>
<dbReference type="InterPro" id="IPR052346">
    <property type="entry name" value="O-mannosyl-transferase_TMTC"/>
</dbReference>
<keyword evidence="2 3" id="KW-0802">TPR repeat</keyword>
<dbReference type="Proteomes" id="UP000605201">
    <property type="component" value="Unassembled WGS sequence"/>
</dbReference>
<dbReference type="PANTHER" id="PTHR44227:SF3">
    <property type="entry name" value="PROTEIN O-MANNOSYL-TRANSFERASE TMTC4"/>
    <property type="match status" value="1"/>
</dbReference>
<feature type="repeat" description="TPR" evidence="3">
    <location>
        <begin position="456"/>
        <end position="489"/>
    </location>
</feature>
<evidence type="ECO:0000313" key="6">
    <source>
        <dbReference type="EMBL" id="MBC8430764.1"/>
    </source>
</evidence>
<keyword evidence="4" id="KW-0812">Transmembrane</keyword>
<dbReference type="Pfam" id="PF13414">
    <property type="entry name" value="TPR_11"/>
    <property type="match status" value="2"/>
</dbReference>
<dbReference type="Pfam" id="PF00515">
    <property type="entry name" value="TPR_1"/>
    <property type="match status" value="1"/>
</dbReference>
<dbReference type="AlphaFoldDB" id="A0A8J6NVV3"/>
<feature type="repeat" description="TPR" evidence="3">
    <location>
        <begin position="490"/>
        <end position="523"/>
    </location>
</feature>
<dbReference type="InterPro" id="IPR019734">
    <property type="entry name" value="TPR_rpt"/>
</dbReference>
<feature type="transmembrane region" description="Helical" evidence="4">
    <location>
        <begin position="354"/>
        <end position="373"/>
    </location>
</feature>
<comment type="caution">
    <text evidence="6">The sequence shown here is derived from an EMBL/GenBank/DDBJ whole genome shotgun (WGS) entry which is preliminary data.</text>
</comment>
<organism evidence="6 7">
    <name type="scientific">Candidatus Desulfatibia vada</name>
    <dbReference type="NCBI Taxonomy" id="2841696"/>
    <lineage>
        <taxon>Bacteria</taxon>
        <taxon>Pseudomonadati</taxon>
        <taxon>Thermodesulfobacteriota</taxon>
        <taxon>Desulfobacteria</taxon>
        <taxon>Desulfobacterales</taxon>
        <taxon>Desulfobacterales incertae sedis</taxon>
        <taxon>Candidatus Desulfatibia</taxon>
    </lineage>
</organism>
<proteinExistence type="predicted"/>
<evidence type="ECO:0000256" key="4">
    <source>
        <dbReference type="SAM" id="Phobius"/>
    </source>
</evidence>
<evidence type="ECO:0000313" key="7">
    <source>
        <dbReference type="Proteomes" id="UP000605201"/>
    </source>
</evidence>
<feature type="transmembrane region" description="Helical" evidence="4">
    <location>
        <begin position="91"/>
        <end position="108"/>
    </location>
</feature>
<evidence type="ECO:0000256" key="2">
    <source>
        <dbReference type="ARBA" id="ARBA00022803"/>
    </source>
</evidence>
<feature type="transmembrane region" description="Helical" evidence="4">
    <location>
        <begin position="144"/>
        <end position="162"/>
    </location>
</feature>
<keyword evidence="4" id="KW-1133">Transmembrane helix</keyword>
<reference evidence="6 7" key="1">
    <citation type="submission" date="2020-08" db="EMBL/GenBank/DDBJ databases">
        <title>Bridging the membrane lipid divide: bacteria of the FCB group superphylum have the potential to synthesize archaeal ether lipids.</title>
        <authorList>
            <person name="Villanueva L."/>
            <person name="Von Meijenfeldt F.A.B."/>
            <person name="Westbye A.B."/>
            <person name="Yadav S."/>
            <person name="Hopmans E.C."/>
            <person name="Dutilh B.E."/>
            <person name="Sinninghe Damste J.S."/>
        </authorList>
    </citation>
    <scope>NUCLEOTIDE SEQUENCE [LARGE SCALE GENOMIC DNA]</scope>
    <source>
        <strain evidence="6">NIOZ-UU17</strain>
    </source>
</reference>
<feature type="transmembrane region" description="Helical" evidence="4">
    <location>
        <begin position="380"/>
        <end position="398"/>
    </location>
</feature>
<feature type="transmembrane region" description="Helical" evidence="4">
    <location>
        <begin position="7"/>
        <end position="26"/>
    </location>
</feature>
<feature type="transmembrane region" description="Helical" evidence="4">
    <location>
        <begin position="297"/>
        <end position="316"/>
    </location>
</feature>
<dbReference type="PANTHER" id="PTHR44227">
    <property type="match status" value="1"/>
</dbReference>